<sequence length="286" mass="32915">MQLLVSVKYKEALSAMAAQIPRHNDIIIVSAISSNHYLEGQAMLYNLHHNLFPHLTNFTFVYYNLGLTPAQRRYLANICRCVMIDFPFEMFPDFVSALKCYTWKPLIVNAAIQRAELVFWVDASIRFHPDPRRLLALLDRGRERGVQVGWSRTTISKTTLQSMFHFFGDEACAYVPYNQGLSGVAIFHNEQLIRRVVLEPWAACALSDQCMCPQSGVDLFQVRISCHENVGENFYGVCHRFDQSALSILLTKLYQENVNHVMLQDIAQFIDIKRGDQREYGIRVDD</sequence>
<name>A0A3S1HG63_ELYCH</name>
<accession>A0A3S1HG63</accession>
<dbReference type="PANTHER" id="PTHR31389">
    <property type="entry name" value="LD39211P"/>
    <property type="match status" value="1"/>
</dbReference>
<evidence type="ECO:0000313" key="2">
    <source>
        <dbReference type="Proteomes" id="UP000271974"/>
    </source>
</evidence>
<dbReference type="Proteomes" id="UP000271974">
    <property type="component" value="Unassembled WGS sequence"/>
</dbReference>
<reference evidence="1 2" key="1">
    <citation type="submission" date="2019-01" db="EMBL/GenBank/DDBJ databases">
        <title>A draft genome assembly of the solar-powered sea slug Elysia chlorotica.</title>
        <authorList>
            <person name="Cai H."/>
            <person name="Li Q."/>
            <person name="Fang X."/>
            <person name="Li J."/>
            <person name="Curtis N.E."/>
            <person name="Altenburger A."/>
            <person name="Shibata T."/>
            <person name="Feng M."/>
            <person name="Maeda T."/>
            <person name="Schwartz J.A."/>
            <person name="Shigenobu S."/>
            <person name="Lundholm N."/>
            <person name="Nishiyama T."/>
            <person name="Yang H."/>
            <person name="Hasebe M."/>
            <person name="Li S."/>
            <person name="Pierce S.K."/>
            <person name="Wang J."/>
        </authorList>
    </citation>
    <scope>NUCLEOTIDE SEQUENCE [LARGE SCALE GENOMIC DNA]</scope>
    <source>
        <strain evidence="1">EC2010</strain>
        <tissue evidence="1">Whole organism of an adult</tissue>
    </source>
</reference>
<proteinExistence type="predicted"/>
<dbReference type="STRING" id="188477.A0A3S1HG63"/>
<keyword evidence="2" id="KW-1185">Reference proteome</keyword>
<dbReference type="AlphaFoldDB" id="A0A3S1HG63"/>
<dbReference type="OrthoDB" id="5954868at2759"/>
<dbReference type="Pfam" id="PF07801">
    <property type="entry name" value="DUF1647"/>
    <property type="match status" value="1"/>
</dbReference>
<organism evidence="1 2">
    <name type="scientific">Elysia chlorotica</name>
    <name type="common">Eastern emerald elysia</name>
    <name type="synonym">Sea slug</name>
    <dbReference type="NCBI Taxonomy" id="188477"/>
    <lineage>
        <taxon>Eukaryota</taxon>
        <taxon>Metazoa</taxon>
        <taxon>Spiralia</taxon>
        <taxon>Lophotrochozoa</taxon>
        <taxon>Mollusca</taxon>
        <taxon>Gastropoda</taxon>
        <taxon>Heterobranchia</taxon>
        <taxon>Euthyneura</taxon>
        <taxon>Panpulmonata</taxon>
        <taxon>Sacoglossa</taxon>
        <taxon>Placobranchoidea</taxon>
        <taxon>Plakobranchidae</taxon>
        <taxon>Elysia</taxon>
    </lineage>
</organism>
<gene>
    <name evidence="1" type="ORF">EGW08_013511</name>
</gene>
<evidence type="ECO:0000313" key="1">
    <source>
        <dbReference type="EMBL" id="RUS78724.1"/>
    </source>
</evidence>
<dbReference type="InterPro" id="IPR012444">
    <property type="entry name" value="DUF1647"/>
</dbReference>
<protein>
    <recommendedName>
        <fullName evidence="3">Glycosyltransferase family 92 protein</fullName>
    </recommendedName>
</protein>
<dbReference type="EMBL" id="RQTK01000493">
    <property type="protein sequence ID" value="RUS78724.1"/>
    <property type="molecule type" value="Genomic_DNA"/>
</dbReference>
<dbReference type="PANTHER" id="PTHR31389:SF4">
    <property type="entry name" value="LD39211P"/>
    <property type="match status" value="1"/>
</dbReference>
<comment type="caution">
    <text evidence="1">The sequence shown here is derived from an EMBL/GenBank/DDBJ whole genome shotgun (WGS) entry which is preliminary data.</text>
</comment>
<evidence type="ECO:0008006" key="3">
    <source>
        <dbReference type="Google" id="ProtNLM"/>
    </source>
</evidence>